<feature type="region of interest" description="Disordered" evidence="1">
    <location>
        <begin position="409"/>
        <end position="535"/>
    </location>
</feature>
<name>A0A9Q9AJ34_9PEZI</name>
<sequence>MTASTSRAPSARPASAARNIQRRREKPYKTEQSRIVARKRKLDLHTTYTKAPDGFQFLPVGTPDLAERCKELSRQRGLPVNVVNAKPVSKHAADPEKVSHHIHRIGYHFRSDVVDDACQELGYVHSHGNFIKESDLAAQNEDSKLARTMARFGIAWNKPLEQETNEKVRAAIKELFPRIPEDDLKAILEHAWAEGTQRVGTNSTIELPRRVQLATIARIRHTYTDYDRLLRAFEWKEARSLVEPTCLKKLIEWRGENEDEDDNELEEIVRETIVIDDDDDDPRPRRGSEADNESAADIDQGYASDTSLEISHKPAAIEDLGAESHDERSRRFLNRHQPQPQFRNVQQRYMDVREKIGLVRQQLRNAPVHEPNIVRVHVPQSPNDDGAIMIGGQMFRRAPLPVAGQQSPVYYAPLQPPPGHTPVYHQPVPTSYPPQQMSPRRAGLPTSHTPHDQPIASIEPQDDLRRKGITSAVAQPSDARSNGHRSRPGSPAHDTNGKRRRLDSYSQGGRTVEPRSQYSSPSNRSNGQPVGSSNAVPATRVYANGHPRPQSASRGSPFADRVVPRHEQPQAMSYGAPLPVARYEVHTQPTRPDPRPDHRTNGVDSHAVTQHGFVDAQVAPIQYVPISRQYSLPRPPPGRYYAQGYPGGAPPGAQVVYVEQPRPGYMQPQPVHGAPAAVQPAPVTVSTGYAPAAAKYAPQPQYYYPAG</sequence>
<dbReference type="PANTHER" id="PTHR38113">
    <property type="match status" value="1"/>
</dbReference>
<feature type="region of interest" description="Disordered" evidence="1">
    <location>
        <begin position="274"/>
        <end position="303"/>
    </location>
</feature>
<dbReference type="Pfam" id="PF10056">
    <property type="entry name" value="DUF2293"/>
    <property type="match status" value="1"/>
</dbReference>
<keyword evidence="4" id="KW-1185">Reference proteome</keyword>
<dbReference type="AlphaFoldDB" id="A0A9Q9AJ34"/>
<feature type="compositionally biased region" description="Low complexity" evidence="1">
    <location>
        <begin position="1"/>
        <end position="18"/>
    </location>
</feature>
<evidence type="ECO:0000313" key="3">
    <source>
        <dbReference type="EMBL" id="USW47022.1"/>
    </source>
</evidence>
<gene>
    <name evidence="3" type="ORF">Slin15195_G003410</name>
</gene>
<evidence type="ECO:0000313" key="4">
    <source>
        <dbReference type="Proteomes" id="UP001056384"/>
    </source>
</evidence>
<reference evidence="3" key="1">
    <citation type="submission" date="2022-06" db="EMBL/GenBank/DDBJ databases">
        <title>Complete genome sequences of two strains of the flax pathogen Septoria linicola.</title>
        <authorList>
            <person name="Lapalu N."/>
            <person name="Simon A."/>
            <person name="Demenou B."/>
            <person name="Paumier D."/>
            <person name="Guillot M.-P."/>
            <person name="Gout L."/>
            <person name="Valade R."/>
        </authorList>
    </citation>
    <scope>NUCLEOTIDE SEQUENCE</scope>
    <source>
        <strain evidence="3">SE15195</strain>
    </source>
</reference>
<evidence type="ECO:0000256" key="1">
    <source>
        <dbReference type="SAM" id="MobiDB-lite"/>
    </source>
</evidence>
<protein>
    <recommendedName>
        <fullName evidence="2">DUF2293 domain-containing protein</fullName>
    </recommendedName>
</protein>
<dbReference type="InterPro" id="IPR018744">
    <property type="entry name" value="DUF2293"/>
</dbReference>
<feature type="domain" description="DUF2293" evidence="2">
    <location>
        <begin position="171"/>
        <end position="254"/>
    </location>
</feature>
<dbReference type="EMBL" id="CP099418">
    <property type="protein sequence ID" value="USW47022.1"/>
    <property type="molecule type" value="Genomic_DNA"/>
</dbReference>
<dbReference type="Proteomes" id="UP001056384">
    <property type="component" value="Chromosome 1"/>
</dbReference>
<organism evidence="3 4">
    <name type="scientific">Septoria linicola</name>
    <dbReference type="NCBI Taxonomy" id="215465"/>
    <lineage>
        <taxon>Eukaryota</taxon>
        <taxon>Fungi</taxon>
        <taxon>Dikarya</taxon>
        <taxon>Ascomycota</taxon>
        <taxon>Pezizomycotina</taxon>
        <taxon>Dothideomycetes</taxon>
        <taxon>Dothideomycetidae</taxon>
        <taxon>Mycosphaerellales</taxon>
        <taxon>Mycosphaerellaceae</taxon>
        <taxon>Septoria</taxon>
    </lineage>
</organism>
<feature type="compositionally biased region" description="Polar residues" evidence="1">
    <location>
        <begin position="504"/>
        <end position="535"/>
    </location>
</feature>
<dbReference type="OrthoDB" id="5288828at2759"/>
<dbReference type="PANTHER" id="PTHR38113:SF1">
    <property type="entry name" value="DUF2293 DOMAIN-CONTAINING PROTEIN"/>
    <property type="match status" value="1"/>
</dbReference>
<feature type="region of interest" description="Disordered" evidence="1">
    <location>
        <begin position="322"/>
        <end position="341"/>
    </location>
</feature>
<proteinExistence type="predicted"/>
<evidence type="ECO:0000259" key="2">
    <source>
        <dbReference type="Pfam" id="PF10056"/>
    </source>
</evidence>
<accession>A0A9Q9AJ34</accession>
<feature type="region of interest" description="Disordered" evidence="1">
    <location>
        <begin position="1"/>
        <end position="32"/>
    </location>
</feature>